<feature type="region of interest" description="Disordered" evidence="5">
    <location>
        <begin position="1853"/>
        <end position="1916"/>
    </location>
</feature>
<organism evidence="7">
    <name type="scientific">Phallusia mammillata</name>
    <dbReference type="NCBI Taxonomy" id="59560"/>
    <lineage>
        <taxon>Eukaryota</taxon>
        <taxon>Metazoa</taxon>
        <taxon>Chordata</taxon>
        <taxon>Tunicata</taxon>
        <taxon>Ascidiacea</taxon>
        <taxon>Phlebobranchia</taxon>
        <taxon>Ascidiidae</taxon>
        <taxon>Phallusia</taxon>
    </lineage>
</organism>
<evidence type="ECO:0000313" key="7">
    <source>
        <dbReference type="EMBL" id="CAB3267472.1"/>
    </source>
</evidence>
<proteinExistence type="evidence at transcript level"/>
<feature type="compositionally biased region" description="Low complexity" evidence="5">
    <location>
        <begin position="737"/>
        <end position="781"/>
    </location>
</feature>
<dbReference type="PROSITE" id="PS51157">
    <property type="entry name" value="ZF_UBR"/>
    <property type="match status" value="1"/>
</dbReference>
<accession>A0A6F9DVM6</accession>
<dbReference type="Pfam" id="PF02207">
    <property type="entry name" value="zf-UBR"/>
    <property type="match status" value="1"/>
</dbReference>
<dbReference type="InterPro" id="IPR045841">
    <property type="entry name" value="E3_UBR4_N"/>
</dbReference>
<sequence length="3004" mass="329707">MCENGEASSTSEFLMAFYHITTKLDSNTSVTTPTAETNAVIGATPEKSIVMDGQLKQLIKLCEQFLASIVHLTSTHSSPSPLQMMVLRCILNQTQVQLWSKFLKSIDAADPYDAMPLVSELLTVVLQMVTAHATLCRNQILRLALKEEYSSWDESNKEALLAVMQCVDVDMKRTTEGCTNIPLPLSISEVLASWSQLRQQLVVYTNTNKDTLNNCLQSHFRALSCSSDNSATKTTTVSLLLVQDPLYLLCDDLVVWIKDCTSPFAAQVCDTLVPLLADVTCMDGYHQIKQALEKVTGGPSGSEENSDTLDFYSLRGAYNILTKYIDPATGIKNKTVAIKYLTYLEASLNDHSMQRALNKFFASDDANESASIKTDAETKTPVTTFKGKAGSGKGSIVELMLTNRMLTSAEYSNQLLQFIAKLCKYANGNDSHAQACLGPICKQMCDFNLTPAEMRDWVSKFDLNAVTDDGVSLRDDISSALLSLSQFVLSEHCPVDQKLALHLLDAILPIDTSPEVAVVSLQAMSPKFVSILATLADAENGKGHTKLLHYVLWWLDACALMLKDHENASQMHAQKENDITRAVSTCSAFLIYVGNVLSALKAKLTDTTEQPEEADSDMEDLLDASYEHECDFEEPDMDAGNEDESSQDEEGLWNKLCTYTITQKKFMNQHWYHCHTCEMVDGVGVCTVCAKVCHKGHDLTYAKFGSFFCDCGAKENKSCKALVKRVPGSDKLASGVSAFSDSSRPASASTSASNVVPASTSTSATSQKTAEPTATTATDQATATAAATAAAKALGNSAKPPQRTPKYVTGKPLNVEASTADLLRLMENPGADVSDENLPQAKGVVATLLKVLGVMQSVIHTEDYKLNSASSTLRALKAMEDLHQLQKPTTSVDTLMVPTLGSQEGAFENVKANFTGEQGQTIRQLINARYIRRVAMCCLATTAGRRQHLAVSHEKTKVTLLQLSALLKQANVSKRKLTLTRLSTTAMPFSVTTITANPSNDEVLAVCGLKDCHVLTYASTPAVIVPSGSVTQHLVLHPQLATNNYIIRAVWLPASPSMLALVTADFIKIYDLSKDILSPCFYLLLPTGKIRDATFIGGMQSDVDTCIAVMSSTGYIYAQVLNHESLAVHGTFYLTDVLSVNHDQLKESGGQIGGGGLSVYYSHSLKLLFFSYVNGKNFAASVDSKIENTVTIFPIDYKASNGGSGSARNGSNALYEWSEVVNHSGLVFSFSHSQGCPVVIMVEPDKISLQEIKGLSAKAKIQDLVAVRHAGSSATPKEPGERTTIIVLCEDGSLRIYLASAEHTGYWLQPKLQPSVVLGTTGLGRKKQSPHALQALDKERDGEEITFPVDFFEHCQVFNNNDIEFGGDPLQVYNTAQIKNRLNSTGMYIMDKSIFTVKIINKNPNMVITGLRVLLGSKGALTAPCTLYIHERYISLGPRVTRPRWFDLPLTRAESIAYNSELRLTCGPSEHPEDHIIVDSIKVYGKTKEAFGWPQDEPVAAKNTSSAPSTVGSKQTSKPVATNNGSDADSDISGASQTPAAANISNTGIADEFLQSCLTALNNAFYDKFQESKSDDLRGLAIGGTSDLLTEPLSSRVYHSLKYLMKKLFDTKAECYQFMDEVLLKHAAESLKNESSKTGKLIDEDSFQRCLYHLSMIARRRPFNVTAIKLGDEQDVQLIDLEASTPDEPANKDESSFHVTLLQRIMSAFWRLLGNKPRSKLLVPPCLPGLTRVEMTVKIIIDIIHAVAASVPSAMSTATSIYYQLLSHANSRVSYAAKTALIRLLRVKSDHSREGVGSVMRSCSKSSDTPPSTRSASPSIDSSHVNTELGLAQSSTLSLGIGRGSRLVQTMRNRPSSHISSQGTAGGTIYDDDGEDDDDDDDDDEDDDDDDDDEDDDDNDEDDDDNENYEDLGNDDVAMAIEDQLRHQGEPMEMERSVMQNDRQFFEDMMPGAVPDDAAEEYARMFGHNDGAPPDSGNRENGQGMADSRSLAIDVMRAMAAEAENGVNMGEPNDLENMLMRIDFPNLLPPDVDDDEAMVEYAIALSLQQQGAIGSMNNNPPDRHGASAGERRHSLSEDGSSSASDAGDHVPDSVQDAEAGSQDAAPQSEDQDHHQEECLEVDKEETSSCRGGESLIGAGRLTEIRISLLWDLFDRIDEVKKIGGEKSIPYFQVLATLISSLNLSDESHLQLHRKIVAKIVAELNGEMKSQESENSISVCTPSHEVFVVMMRLLSVMMSKSHTSLGKESDAVERGEFPASIHHQTMKILAELGIKEMCFSLLNTLYKEQWKKQADLKKSNQDTDATPTSSAALLKSLPHRHATDMSPFFLSQYVQSYAGMIFEPYLRLITEMALNLAYQVRKTCSAGGSEVSAVFGVEWRQLLSEFMLFAGMPSLVRRRARKLLLYITGSKEKYREERDLHALRFYMEQSSKLCQVNNVVEQPGRPEFNAGLSLTYNDLIELVETLKKSCDIAESRVKNWQKYCIADPSCLPFLLNTSVRAEENVASSTLKLLLCAIAVDNAPNEKGKKLTKSASKASVSSSKAGKEAKSASSSQRGDKHMSQQLSVQILANISDANLLDFFRHFLLEMNSTAIRWSAHALVLNLFRNTDSACQLRLVNTLWQLCSQTPSYGTKAAQFIDLLGYLSMKLGLEQDAAKAFTDATVQVLQRQNRILSNHQNAILYSQLANYVQFDGFYLESNPCLVCNQLETPLSNIKMSSIKSDTRYTTTQQIIKLVGSYAIQKVTIKVTDIKRTKMIRTAVMYYNNKRVPAIVDLKNNPSMWHRAKSITVPQGEPEIRFDLPLPIVATNLMLEFTDFYENVSASIETLQCPRCSASVQANPGICSNCGENVFQCHKCRSINYDEKDPYLCNVCGFSKYAKFDITVTARQCCAVDSIENDEDRKKMVANVVTLLEKADNVYNQLNAHKPQLEALLLQISQISSDTTPNPDPAPVVKKPKNQPVTLNNASSQGAVNTSVSSSIQQLAKKYCIVRKKNIVTPSGFQKS</sequence>
<evidence type="ECO:0000256" key="1">
    <source>
        <dbReference type="ARBA" id="ARBA00022723"/>
    </source>
</evidence>
<dbReference type="CDD" id="cd19680">
    <property type="entry name" value="UBR-box_UBR4"/>
    <property type="match status" value="1"/>
</dbReference>
<dbReference type="InterPro" id="IPR047509">
    <property type="entry name" value="UBR4-like_UBR-box"/>
</dbReference>
<feature type="compositionally biased region" description="Low complexity" evidence="5">
    <location>
        <begin position="2531"/>
        <end position="2542"/>
    </location>
</feature>
<dbReference type="PANTHER" id="PTHR21725:SF1">
    <property type="entry name" value="E3 UBIQUITIN-PROTEIN LIGASE UBR4"/>
    <property type="match status" value="1"/>
</dbReference>
<dbReference type="InterPro" id="IPR056530">
    <property type="entry name" value="UBR4-like_dom"/>
</dbReference>
<dbReference type="GO" id="GO:0008270">
    <property type="term" value="F:zinc ion binding"/>
    <property type="evidence" value="ECO:0007669"/>
    <property type="project" value="UniProtKB-KW"/>
</dbReference>
<feature type="compositionally biased region" description="Polar residues" evidence="5">
    <location>
        <begin position="1502"/>
        <end position="1524"/>
    </location>
</feature>
<feature type="compositionally biased region" description="Basic and acidic residues" evidence="5">
    <location>
        <begin position="2110"/>
        <end position="2127"/>
    </location>
</feature>
<dbReference type="InterPro" id="IPR036322">
    <property type="entry name" value="WD40_repeat_dom_sf"/>
</dbReference>
<feature type="compositionally biased region" description="Polar residues" evidence="5">
    <location>
        <begin position="2959"/>
        <end position="2969"/>
    </location>
</feature>
<reference evidence="7" key="1">
    <citation type="submission" date="2020-04" db="EMBL/GenBank/DDBJ databases">
        <authorList>
            <person name="Neveu A P."/>
        </authorList>
    </citation>
    <scope>NUCLEOTIDE SEQUENCE</scope>
    <source>
        <tissue evidence="7">Whole embryo</tissue>
    </source>
</reference>
<feature type="region of interest" description="Disordered" evidence="5">
    <location>
        <begin position="2940"/>
        <end position="2969"/>
    </location>
</feature>
<feature type="region of interest" description="Disordered" evidence="5">
    <location>
        <begin position="732"/>
        <end position="781"/>
    </location>
</feature>
<evidence type="ECO:0000256" key="3">
    <source>
        <dbReference type="ARBA" id="ARBA00022833"/>
    </source>
</evidence>
<dbReference type="SMART" id="SM00396">
    <property type="entry name" value="ZnF_UBR1"/>
    <property type="match status" value="1"/>
</dbReference>
<feature type="domain" description="UBR-type" evidence="6">
    <location>
        <begin position="655"/>
        <end position="724"/>
    </location>
</feature>
<dbReference type="EMBL" id="LR791610">
    <property type="protein sequence ID" value="CAB3267472.1"/>
    <property type="molecule type" value="mRNA"/>
</dbReference>
<dbReference type="SUPFAM" id="SSF50978">
    <property type="entry name" value="WD40 repeat-like"/>
    <property type="match status" value="1"/>
</dbReference>
<dbReference type="InterPro" id="IPR003126">
    <property type="entry name" value="Znf_UBR"/>
</dbReference>
<dbReference type="Pfam" id="PF24079">
    <property type="entry name" value="UBR4"/>
    <property type="match status" value="1"/>
</dbReference>
<feature type="region of interest" description="Disordered" evidence="5">
    <location>
        <begin position="2525"/>
        <end position="2559"/>
    </location>
</feature>
<name>A0A6F9DVM6_9ASCI</name>
<dbReference type="InterPro" id="IPR045189">
    <property type="entry name" value="UBR4-like"/>
</dbReference>
<evidence type="ECO:0000256" key="4">
    <source>
        <dbReference type="PROSITE-ProRule" id="PRU00508"/>
    </source>
</evidence>
<feature type="region of interest" description="Disordered" evidence="5">
    <location>
        <begin position="2052"/>
        <end position="2134"/>
    </location>
</feature>
<feature type="zinc finger region" description="UBR-type" evidence="4">
    <location>
        <begin position="655"/>
        <end position="724"/>
    </location>
</feature>
<protein>
    <submittedName>
        <fullName evidence="7">E3 ubiquitin-protein ligase UBR4-like</fullName>
    </submittedName>
</protein>
<feature type="compositionally biased region" description="Basic and acidic residues" evidence="5">
    <location>
        <begin position="2061"/>
        <end position="2076"/>
    </location>
</feature>
<feature type="compositionally biased region" description="Polar residues" evidence="5">
    <location>
        <begin position="1853"/>
        <end position="1863"/>
    </location>
</feature>
<feature type="region of interest" description="Disordered" evidence="5">
    <location>
        <begin position="1795"/>
        <end position="1825"/>
    </location>
</feature>
<feature type="compositionally biased region" description="Acidic residues" evidence="5">
    <location>
        <begin position="1870"/>
        <end position="1914"/>
    </location>
</feature>
<keyword evidence="3" id="KW-0862">Zinc</keyword>
<gene>
    <name evidence="7" type="primary">Ubr4-003</name>
</gene>
<dbReference type="Pfam" id="PF19423">
    <property type="entry name" value="E3_UBR4_N"/>
    <property type="match status" value="2"/>
</dbReference>
<evidence type="ECO:0000256" key="2">
    <source>
        <dbReference type="ARBA" id="ARBA00022771"/>
    </source>
</evidence>
<evidence type="ECO:0000259" key="6">
    <source>
        <dbReference type="PROSITE" id="PS51157"/>
    </source>
</evidence>
<evidence type="ECO:0000256" key="5">
    <source>
        <dbReference type="SAM" id="MobiDB-lite"/>
    </source>
</evidence>
<keyword evidence="1" id="KW-0479">Metal-binding</keyword>
<keyword evidence="2" id="KW-0863">Zinc-finger</keyword>
<dbReference type="PANTHER" id="PTHR21725">
    <property type="entry name" value="E3 UBIQUITIN-PROTEIN LIGASE UBR4"/>
    <property type="match status" value="1"/>
</dbReference>
<feature type="compositionally biased region" description="Low complexity" evidence="5">
    <location>
        <begin position="1525"/>
        <end position="1536"/>
    </location>
</feature>
<feature type="compositionally biased region" description="Polar residues" evidence="5">
    <location>
        <begin position="1801"/>
        <end position="1825"/>
    </location>
</feature>
<feature type="region of interest" description="Disordered" evidence="5">
    <location>
        <begin position="1494"/>
        <end position="1539"/>
    </location>
</feature>